<protein>
    <submittedName>
        <fullName evidence="2">Uncharacterized protein</fullName>
    </submittedName>
</protein>
<proteinExistence type="predicted"/>
<feature type="compositionally biased region" description="Polar residues" evidence="1">
    <location>
        <begin position="63"/>
        <end position="72"/>
    </location>
</feature>
<sequence>MDTSTVNTVNASEALGKVQDLLKLFKKANAAAKTRLGGSAYKGALEERIAACERVIAESRINPQASMMSGSPNDLIHPTSGGNDQLNCAHGDPGPDSGGGLENDTSPSTSVYLCLPSVYLGRHTCTTTCRHMSVYLRLPPSTSGYLKWTAFGYLRLPPSTSVSVGPQKRANERETWEVPRSLDSLPRPGSVYSHLLGRQTEDSGELVIDPNLANTPPAKKARTNYGQTHRKIVLLCSVAFWGLEHGNAVEAADPTHTVAGFETLYDAAVEILDQVVHSAQQSQFSDEQFGWNIQYNGGDLKISHLISLHAWLVVNGLMDVTYASSAPKDHSDVTITHNGKRLKMTRKMLGDARMDPSMYPRCVEAGMDIIKEVLRNRNGRFKCITCDRGGAWGRAINDRPVPPKADHPYLEGCKCPLRGAALELWMVKVTAGMAGVSQSGVEDVTARRLAFNPDTLKVIAGAIEVASGHDVESLLQPEMDRLEFTIHWALGCLHSIASDDESKYTESFSLLSKKLKETMRNWMLEESDDRSE</sequence>
<evidence type="ECO:0000313" key="2">
    <source>
        <dbReference type="EMBL" id="KAJ7321659.1"/>
    </source>
</evidence>
<dbReference type="Proteomes" id="UP001218218">
    <property type="component" value="Unassembled WGS sequence"/>
</dbReference>
<accession>A0AAD6ZG79</accession>
<dbReference type="AlphaFoldDB" id="A0AAD6ZG79"/>
<name>A0AAD6ZG79_9AGAR</name>
<comment type="caution">
    <text evidence="2">The sequence shown here is derived from an EMBL/GenBank/DDBJ whole genome shotgun (WGS) entry which is preliminary data.</text>
</comment>
<dbReference type="EMBL" id="JARIHO010000050">
    <property type="protein sequence ID" value="KAJ7321659.1"/>
    <property type="molecule type" value="Genomic_DNA"/>
</dbReference>
<evidence type="ECO:0000313" key="3">
    <source>
        <dbReference type="Proteomes" id="UP001218218"/>
    </source>
</evidence>
<keyword evidence="3" id="KW-1185">Reference proteome</keyword>
<reference evidence="2" key="1">
    <citation type="submission" date="2023-03" db="EMBL/GenBank/DDBJ databases">
        <title>Massive genome expansion in bonnet fungi (Mycena s.s.) driven by repeated elements and novel gene families across ecological guilds.</title>
        <authorList>
            <consortium name="Lawrence Berkeley National Laboratory"/>
            <person name="Harder C.B."/>
            <person name="Miyauchi S."/>
            <person name="Viragh M."/>
            <person name="Kuo A."/>
            <person name="Thoen E."/>
            <person name="Andreopoulos B."/>
            <person name="Lu D."/>
            <person name="Skrede I."/>
            <person name="Drula E."/>
            <person name="Henrissat B."/>
            <person name="Morin E."/>
            <person name="Kohler A."/>
            <person name="Barry K."/>
            <person name="LaButti K."/>
            <person name="Morin E."/>
            <person name="Salamov A."/>
            <person name="Lipzen A."/>
            <person name="Mereny Z."/>
            <person name="Hegedus B."/>
            <person name="Baldrian P."/>
            <person name="Stursova M."/>
            <person name="Weitz H."/>
            <person name="Taylor A."/>
            <person name="Grigoriev I.V."/>
            <person name="Nagy L.G."/>
            <person name="Martin F."/>
            <person name="Kauserud H."/>
        </authorList>
    </citation>
    <scope>NUCLEOTIDE SEQUENCE</scope>
    <source>
        <strain evidence="2">CBHHK002</strain>
    </source>
</reference>
<organism evidence="2 3">
    <name type="scientific">Mycena albidolilacea</name>
    <dbReference type="NCBI Taxonomy" id="1033008"/>
    <lineage>
        <taxon>Eukaryota</taxon>
        <taxon>Fungi</taxon>
        <taxon>Dikarya</taxon>
        <taxon>Basidiomycota</taxon>
        <taxon>Agaricomycotina</taxon>
        <taxon>Agaricomycetes</taxon>
        <taxon>Agaricomycetidae</taxon>
        <taxon>Agaricales</taxon>
        <taxon>Marasmiineae</taxon>
        <taxon>Mycenaceae</taxon>
        <taxon>Mycena</taxon>
    </lineage>
</organism>
<evidence type="ECO:0000256" key="1">
    <source>
        <dbReference type="SAM" id="MobiDB-lite"/>
    </source>
</evidence>
<gene>
    <name evidence="2" type="ORF">DFH08DRAFT_941905</name>
</gene>
<feature type="region of interest" description="Disordered" evidence="1">
    <location>
        <begin position="63"/>
        <end position="105"/>
    </location>
</feature>